<dbReference type="OrthoDB" id="3693942at2759"/>
<dbReference type="Gene3D" id="2.40.10.10">
    <property type="entry name" value="Trypsin-like serine proteases"/>
    <property type="match status" value="2"/>
</dbReference>
<accession>A0A2H3TLQ8</accession>
<dbReference type="VEuPathDB" id="FungiDB:FOC1_g10007849"/>
<dbReference type="PANTHER" id="PTHR15462:SF8">
    <property type="entry name" value="SERINE PROTEASE"/>
    <property type="match status" value="1"/>
</dbReference>
<reference evidence="3" key="1">
    <citation type="submission" date="2016-09" db="EMBL/GenBank/DDBJ databases">
        <authorList>
            <person name="Guldener U."/>
        </authorList>
    </citation>
    <scope>NUCLEOTIDE SEQUENCE [LARGE SCALE GENOMIC DNA]</scope>
    <source>
        <strain evidence="3">V64-1</strain>
    </source>
</reference>
<dbReference type="VEuPathDB" id="FungiDB:FOXG_15379"/>
<dbReference type="Proteomes" id="UP000219369">
    <property type="component" value="Unassembled WGS sequence"/>
</dbReference>
<dbReference type="InterPro" id="IPR009003">
    <property type="entry name" value="Peptidase_S1_PA"/>
</dbReference>
<dbReference type="VEuPathDB" id="FungiDB:HZS61_009237"/>
<sequence>MPGTPEKTTSSFPTRKVFEGVLETSAFNNLNTPTPVALWNMEKPSLSESVTVRLRGAGTAESLGPEGDHRVKASLGRFNPPGHYKAICKLFLGYSNGHDEFIGTGWLVNEDIVVTAGHNLYDWSYMGGFLKYVKCYFGYEGTRSPGLYRHGLKAAAPAEYLKAESSVHDVGFLRLNEKVTDMTPIPYSVTPPTATAQLGIVGYPGDLDFGEHLYEDWATVHIDLARSGTLLSYRIDTSGGQTGAPVLRKRDDGRLEAVGVHVCGGYPNVGSVIGPYGNTFEEYILALDGKDGVIKSSAITIAQRKGLAPGFQLLSFQPQSTHTNPAVSTADVLGGDKGCFDEKGGMDSLLGNCEPRSDNRKATRKFKAEGSLTTLPETLKLTETENHLPQVDFDKAFKNAKDQDDVRTTFFINFTEPLEGEALEDQRKLISSIKTWQAWATIHCEAKVQQQVDAGALPSDSKGQIARSTYRAKVFDFLFNRTTWFLKTFDEATHKRIKTRAASFHSKILTNVLEGYAIPTSAFANLENREPQQYWVMFTKSEYEEITQTVQAVIRVISFQVTQDAKHYASRKGSYDEVSFDFNFHQYQAEFVEAIFDGVKDKMDKRQIEQGEELLENRITDVVVPTK</sequence>
<keyword evidence="1" id="KW-0732">Signal</keyword>
<dbReference type="PANTHER" id="PTHR15462">
    <property type="entry name" value="SERINE PROTEASE"/>
    <property type="match status" value="1"/>
</dbReference>
<organism evidence="2 3">
    <name type="scientific">Fusarium oxysporum</name>
    <name type="common">Fusarium vascular wilt</name>
    <dbReference type="NCBI Taxonomy" id="5507"/>
    <lineage>
        <taxon>Eukaryota</taxon>
        <taxon>Fungi</taxon>
        <taxon>Dikarya</taxon>
        <taxon>Ascomycota</taxon>
        <taxon>Pezizomycotina</taxon>
        <taxon>Sordariomycetes</taxon>
        <taxon>Hypocreomycetidae</taxon>
        <taxon>Hypocreales</taxon>
        <taxon>Nectriaceae</taxon>
        <taxon>Fusarium</taxon>
        <taxon>Fusarium oxysporum species complex</taxon>
    </lineage>
</organism>
<evidence type="ECO:0008006" key="4">
    <source>
        <dbReference type="Google" id="ProtNLM"/>
    </source>
</evidence>
<dbReference type="VEuPathDB" id="FungiDB:FOIG_10229"/>
<dbReference type="EMBL" id="FMJY01000004">
    <property type="protein sequence ID" value="SCO84156.1"/>
    <property type="molecule type" value="Genomic_DNA"/>
</dbReference>
<dbReference type="VEuPathDB" id="FungiDB:FOMG_05893"/>
<dbReference type="SUPFAM" id="SSF50494">
    <property type="entry name" value="Trypsin-like serine proteases"/>
    <property type="match status" value="1"/>
</dbReference>
<name>A0A2H3TLQ8_FUSOX</name>
<evidence type="ECO:0000256" key="1">
    <source>
        <dbReference type="ARBA" id="ARBA00022729"/>
    </source>
</evidence>
<proteinExistence type="predicted"/>
<evidence type="ECO:0000313" key="3">
    <source>
        <dbReference type="Proteomes" id="UP000219369"/>
    </source>
</evidence>
<dbReference type="Pfam" id="PF13365">
    <property type="entry name" value="Trypsin_2"/>
    <property type="match status" value="1"/>
</dbReference>
<dbReference type="AlphaFoldDB" id="A0A2H3TLQ8"/>
<dbReference type="InterPro" id="IPR050966">
    <property type="entry name" value="Glutamyl_endopeptidase"/>
</dbReference>
<evidence type="ECO:0000313" key="2">
    <source>
        <dbReference type="EMBL" id="SCO84156.1"/>
    </source>
</evidence>
<gene>
    <name evidence="2" type="ORF">FRV6_08283</name>
</gene>
<dbReference type="VEuPathDB" id="FungiDB:FOC4_g10005142"/>
<protein>
    <recommendedName>
        <fullName evidence="4">Serine protease</fullName>
    </recommendedName>
</protein>
<dbReference type="VEuPathDB" id="FungiDB:FOZG_06039"/>
<dbReference type="InterPro" id="IPR043504">
    <property type="entry name" value="Peptidase_S1_PA_chymotrypsin"/>
</dbReference>